<dbReference type="EMBL" id="CACVBS010000028">
    <property type="protein sequence ID" value="CAA7259796.1"/>
    <property type="molecule type" value="Genomic_DNA"/>
</dbReference>
<dbReference type="Proteomes" id="UP000467700">
    <property type="component" value="Unassembled WGS sequence"/>
</dbReference>
<dbReference type="Gene3D" id="2.130.10.10">
    <property type="entry name" value="YVTN repeat-like/Quinoprotein amine dehydrogenase"/>
    <property type="match status" value="3"/>
</dbReference>
<feature type="repeat" description="WD" evidence="3">
    <location>
        <begin position="117"/>
        <end position="152"/>
    </location>
</feature>
<evidence type="ECO:0000256" key="4">
    <source>
        <dbReference type="SAM" id="MobiDB-lite"/>
    </source>
</evidence>
<dbReference type="OrthoDB" id="2414538at2759"/>
<evidence type="ECO:0008006" key="7">
    <source>
        <dbReference type="Google" id="ProtNLM"/>
    </source>
</evidence>
<protein>
    <recommendedName>
        <fullName evidence="7">WD40 repeat-like protein</fullName>
    </recommendedName>
</protein>
<feature type="repeat" description="WD" evidence="3">
    <location>
        <begin position="66"/>
        <end position="107"/>
    </location>
</feature>
<keyword evidence="1 3" id="KW-0853">WD repeat</keyword>
<evidence type="ECO:0000256" key="1">
    <source>
        <dbReference type="ARBA" id="ARBA00022574"/>
    </source>
</evidence>
<accession>A0A8S0W762</accession>
<dbReference type="InterPro" id="IPR045151">
    <property type="entry name" value="DCAF8"/>
</dbReference>
<sequence length="533" mass="59161">MMAETGTISWHLSSMHPKGHPYPYLPSSLFKTLPFSTQAERRRRANLSWVLGYTLDRVNVLGDDHGYGHTGCVNALSWARNGDILLSGGDDTTVRLWRMETSDTIQDYPFMSHCVINTGHRANIFSAQMLPQSSRIATAAGDTQVRVFDVQSALAPTNVAQDLTETVLSTNQSCIRVIRCHSDRVKRVVVEESSDLFLSLSEDGTVRQHDLRTSHSCRGESCPTPLVEIGHELSTISLSPLTPYQLVVAGRSPYGYLYDRRHLPRTLKQEWGLAPRSGKELTTCVRKFGRKRLKERQMRPDHITGCRMSSSNGHEVVLSYSDDGVYLFSTKDEENHANDMSKSPVTKSANLMHVLDIDAPEHERTSWSAEPSEPFSALDVEDGEPGMPIVMPRRRYTGSRNIATVKDVNFLGPEDEWVTSGSDDGNFFVWEKSSGRLHGIYEGDSSVVNMVEGHPHLPLVAVSGIDTTIKLFSPTSSSSAFSKMAQAQEIMENNQRTTTTRFTRYNIGALLAEARIASGGEPITVQIPECVGQ</sequence>
<dbReference type="Pfam" id="PF00400">
    <property type="entry name" value="WD40"/>
    <property type="match status" value="4"/>
</dbReference>
<dbReference type="PROSITE" id="PS50082">
    <property type="entry name" value="WD_REPEATS_2"/>
    <property type="match status" value="2"/>
</dbReference>
<evidence type="ECO:0000313" key="6">
    <source>
        <dbReference type="Proteomes" id="UP000467700"/>
    </source>
</evidence>
<comment type="caution">
    <text evidence="5">The sequence shown here is derived from an EMBL/GenBank/DDBJ whole genome shotgun (WGS) entry which is preliminary data.</text>
</comment>
<evidence type="ECO:0000256" key="2">
    <source>
        <dbReference type="ARBA" id="ARBA00022737"/>
    </source>
</evidence>
<name>A0A8S0W762_CYCAE</name>
<gene>
    <name evidence="5" type="ORF">AAE3_LOCUS1866</name>
</gene>
<organism evidence="5 6">
    <name type="scientific">Cyclocybe aegerita</name>
    <name type="common">Black poplar mushroom</name>
    <name type="synonym">Agrocybe aegerita</name>
    <dbReference type="NCBI Taxonomy" id="1973307"/>
    <lineage>
        <taxon>Eukaryota</taxon>
        <taxon>Fungi</taxon>
        <taxon>Dikarya</taxon>
        <taxon>Basidiomycota</taxon>
        <taxon>Agaricomycotina</taxon>
        <taxon>Agaricomycetes</taxon>
        <taxon>Agaricomycetidae</taxon>
        <taxon>Agaricales</taxon>
        <taxon>Agaricineae</taxon>
        <taxon>Bolbitiaceae</taxon>
        <taxon>Cyclocybe</taxon>
    </lineage>
</organism>
<feature type="region of interest" description="Disordered" evidence="4">
    <location>
        <begin position="362"/>
        <end position="384"/>
    </location>
</feature>
<dbReference type="PANTHER" id="PTHR15574:SF40">
    <property type="entry name" value="WD AND TETRATRICOPEPTIDE REPEATS PROTEIN 1"/>
    <property type="match status" value="1"/>
</dbReference>
<dbReference type="InterPro" id="IPR001680">
    <property type="entry name" value="WD40_rpt"/>
</dbReference>
<dbReference type="AlphaFoldDB" id="A0A8S0W762"/>
<dbReference type="PROSITE" id="PS50294">
    <property type="entry name" value="WD_REPEATS_REGION"/>
    <property type="match status" value="1"/>
</dbReference>
<dbReference type="InterPro" id="IPR015943">
    <property type="entry name" value="WD40/YVTN_repeat-like_dom_sf"/>
</dbReference>
<dbReference type="InterPro" id="IPR036322">
    <property type="entry name" value="WD40_repeat_dom_sf"/>
</dbReference>
<dbReference type="SMART" id="SM00320">
    <property type="entry name" value="WD40"/>
    <property type="match status" value="6"/>
</dbReference>
<dbReference type="GO" id="GO:0005737">
    <property type="term" value="C:cytoplasm"/>
    <property type="evidence" value="ECO:0007669"/>
    <property type="project" value="TreeGrafter"/>
</dbReference>
<evidence type="ECO:0000313" key="5">
    <source>
        <dbReference type="EMBL" id="CAA7259796.1"/>
    </source>
</evidence>
<keyword evidence="6" id="KW-1185">Reference proteome</keyword>
<reference evidence="5 6" key="1">
    <citation type="submission" date="2020-01" db="EMBL/GenBank/DDBJ databases">
        <authorList>
            <person name="Gupta K D."/>
        </authorList>
    </citation>
    <scope>NUCLEOTIDE SEQUENCE [LARGE SCALE GENOMIC DNA]</scope>
</reference>
<dbReference type="SUPFAM" id="SSF50978">
    <property type="entry name" value="WD40 repeat-like"/>
    <property type="match status" value="1"/>
</dbReference>
<keyword evidence="2" id="KW-0677">Repeat</keyword>
<evidence type="ECO:0000256" key="3">
    <source>
        <dbReference type="PROSITE-ProRule" id="PRU00221"/>
    </source>
</evidence>
<proteinExistence type="predicted"/>
<dbReference type="PANTHER" id="PTHR15574">
    <property type="entry name" value="WD REPEAT DOMAIN-CONTAINING FAMILY"/>
    <property type="match status" value="1"/>
</dbReference>
<dbReference type="GO" id="GO:0045717">
    <property type="term" value="P:negative regulation of fatty acid biosynthetic process"/>
    <property type="evidence" value="ECO:0007669"/>
    <property type="project" value="TreeGrafter"/>
</dbReference>
<dbReference type="GO" id="GO:0080008">
    <property type="term" value="C:Cul4-RING E3 ubiquitin ligase complex"/>
    <property type="evidence" value="ECO:0007669"/>
    <property type="project" value="TreeGrafter"/>
</dbReference>